<dbReference type="AlphaFoldDB" id="A0A7I7MLD9"/>
<reference evidence="1 2" key="1">
    <citation type="journal article" date="2019" name="Emerg. Microbes Infect.">
        <title>Comprehensive subspecies identification of 175 nontuberculous mycobacteria species based on 7547 genomic profiles.</title>
        <authorList>
            <person name="Matsumoto Y."/>
            <person name="Kinjo T."/>
            <person name="Motooka D."/>
            <person name="Nabeya D."/>
            <person name="Jung N."/>
            <person name="Uechi K."/>
            <person name="Horii T."/>
            <person name="Iida T."/>
            <person name="Fujita J."/>
            <person name="Nakamura S."/>
        </authorList>
    </citation>
    <scope>NUCLEOTIDE SEQUENCE [LARGE SCALE GENOMIC DNA]</scope>
    <source>
        <strain evidence="1 2">JCM 14233</strain>
    </source>
</reference>
<proteinExistence type="predicted"/>
<evidence type="ECO:0000313" key="1">
    <source>
        <dbReference type="EMBL" id="BBX72597.1"/>
    </source>
</evidence>
<dbReference type="KEGG" id="mshj:MSHI_05030"/>
<keyword evidence="2" id="KW-1185">Reference proteome</keyword>
<evidence type="ECO:0000313" key="2">
    <source>
        <dbReference type="Proteomes" id="UP000467236"/>
    </source>
</evidence>
<gene>
    <name evidence="1" type="ORF">MSHI_05030</name>
</gene>
<organism evidence="1 2">
    <name type="scientific">Mycobacterium shinjukuense</name>
    <dbReference type="NCBI Taxonomy" id="398694"/>
    <lineage>
        <taxon>Bacteria</taxon>
        <taxon>Bacillati</taxon>
        <taxon>Actinomycetota</taxon>
        <taxon>Actinomycetes</taxon>
        <taxon>Mycobacteriales</taxon>
        <taxon>Mycobacteriaceae</taxon>
        <taxon>Mycobacterium</taxon>
    </lineage>
</organism>
<dbReference type="Proteomes" id="UP000467236">
    <property type="component" value="Chromosome"/>
</dbReference>
<sequence>MNNAETAADTSSAPAAATAVVGNAAAALAWTITEPTLDNSAAAAWTNSGATNTNDIGILHCVLVGRPDDLGGAK</sequence>
<dbReference type="EMBL" id="AP022575">
    <property type="protein sequence ID" value="BBX72597.1"/>
    <property type="molecule type" value="Genomic_DNA"/>
</dbReference>
<protein>
    <submittedName>
        <fullName evidence="1">Uncharacterized protein</fullName>
    </submittedName>
</protein>
<accession>A0A7I7MLD9</accession>
<name>A0A7I7MLD9_9MYCO</name>